<gene>
    <name evidence="1" type="ORF">SDC9_171700</name>
</gene>
<protein>
    <submittedName>
        <fullName evidence="1">Uncharacterized protein</fullName>
    </submittedName>
</protein>
<dbReference type="AlphaFoldDB" id="A0A645GK39"/>
<proteinExistence type="predicted"/>
<sequence length="113" mass="12335">MVGPQNPQRIGILVHVGDEAIGQLLDRFAIFDGALDDLVVDVGDVLHIGDVVTRGLQPTVNHVENHHHPGMAEVAVVVHRHAADVHAYVPGFQRGKLLQRTRQRVIDSQAHGI</sequence>
<evidence type="ECO:0000313" key="1">
    <source>
        <dbReference type="EMBL" id="MPN24304.1"/>
    </source>
</evidence>
<reference evidence="1" key="1">
    <citation type="submission" date="2019-08" db="EMBL/GenBank/DDBJ databases">
        <authorList>
            <person name="Kucharzyk K."/>
            <person name="Murdoch R.W."/>
            <person name="Higgins S."/>
            <person name="Loffler F."/>
        </authorList>
    </citation>
    <scope>NUCLEOTIDE SEQUENCE</scope>
</reference>
<dbReference type="EMBL" id="VSSQ01073116">
    <property type="protein sequence ID" value="MPN24304.1"/>
    <property type="molecule type" value="Genomic_DNA"/>
</dbReference>
<organism evidence="1">
    <name type="scientific">bioreactor metagenome</name>
    <dbReference type="NCBI Taxonomy" id="1076179"/>
    <lineage>
        <taxon>unclassified sequences</taxon>
        <taxon>metagenomes</taxon>
        <taxon>ecological metagenomes</taxon>
    </lineage>
</organism>
<name>A0A645GK39_9ZZZZ</name>
<accession>A0A645GK39</accession>
<comment type="caution">
    <text evidence="1">The sequence shown here is derived from an EMBL/GenBank/DDBJ whole genome shotgun (WGS) entry which is preliminary data.</text>
</comment>